<dbReference type="Proteomes" id="UP000469763">
    <property type="component" value="Unassembled WGS sequence"/>
</dbReference>
<dbReference type="PANTHER" id="PTHR43434">
    <property type="entry name" value="PHOSPHOGLYCOLATE PHOSPHATASE"/>
    <property type="match status" value="1"/>
</dbReference>
<proteinExistence type="predicted"/>
<dbReference type="Gene3D" id="1.10.150.240">
    <property type="entry name" value="Putative phosphatase, domain 2"/>
    <property type="match status" value="1"/>
</dbReference>
<dbReference type="InterPro" id="IPR023198">
    <property type="entry name" value="PGP-like_dom2"/>
</dbReference>
<dbReference type="SFLD" id="SFLDS00003">
    <property type="entry name" value="Haloacid_Dehalogenase"/>
    <property type="match status" value="1"/>
</dbReference>
<dbReference type="GO" id="GO:0005829">
    <property type="term" value="C:cytosol"/>
    <property type="evidence" value="ECO:0007669"/>
    <property type="project" value="TreeGrafter"/>
</dbReference>
<dbReference type="GO" id="GO:0016787">
    <property type="term" value="F:hydrolase activity"/>
    <property type="evidence" value="ECO:0007669"/>
    <property type="project" value="UniProtKB-KW"/>
</dbReference>
<dbReference type="Gene3D" id="3.40.50.1000">
    <property type="entry name" value="HAD superfamily/HAD-like"/>
    <property type="match status" value="1"/>
</dbReference>
<comment type="caution">
    <text evidence="1">The sequence shown here is derived from an EMBL/GenBank/DDBJ whole genome shotgun (WGS) entry which is preliminary data.</text>
</comment>
<keyword evidence="2" id="KW-1185">Reference proteome</keyword>
<dbReference type="InterPro" id="IPR050155">
    <property type="entry name" value="HAD-like_hydrolase_sf"/>
</dbReference>
<dbReference type="InterPro" id="IPR036412">
    <property type="entry name" value="HAD-like_sf"/>
</dbReference>
<evidence type="ECO:0000313" key="2">
    <source>
        <dbReference type="Proteomes" id="UP000469763"/>
    </source>
</evidence>
<dbReference type="OrthoDB" id="9776368at2"/>
<keyword evidence="1" id="KW-0378">Hydrolase</keyword>
<name>A0A7K3TFQ0_9BIFI</name>
<reference evidence="1 2" key="1">
    <citation type="submission" date="2019-10" db="EMBL/GenBank/DDBJ databases">
        <title>Bifidobacterium from non-human primates.</title>
        <authorList>
            <person name="Modesto M."/>
        </authorList>
    </citation>
    <scope>NUCLEOTIDE SEQUENCE [LARGE SCALE GENOMIC DNA]</scope>
    <source>
        <strain evidence="1 2">TREC</strain>
    </source>
</reference>
<dbReference type="GO" id="GO:0004713">
    <property type="term" value="F:protein tyrosine kinase activity"/>
    <property type="evidence" value="ECO:0007669"/>
    <property type="project" value="TreeGrafter"/>
</dbReference>
<dbReference type="RefSeq" id="WP_152349400.1">
    <property type="nucleotide sequence ID" value="NZ_WBSN01000001.1"/>
</dbReference>
<organism evidence="1 2">
    <name type="scientific">Bifidobacterium avesanii</name>
    <dbReference type="NCBI Taxonomy" id="1798157"/>
    <lineage>
        <taxon>Bacteria</taxon>
        <taxon>Bacillati</taxon>
        <taxon>Actinomycetota</taxon>
        <taxon>Actinomycetes</taxon>
        <taxon>Bifidobacteriales</taxon>
        <taxon>Bifidobacteriaceae</taxon>
        <taxon>Bifidobacterium</taxon>
    </lineage>
</organism>
<dbReference type="PANTHER" id="PTHR43434:SF20">
    <property type="entry name" value="5'-NUCLEOTIDASE"/>
    <property type="match status" value="1"/>
</dbReference>
<dbReference type="InterPro" id="IPR023214">
    <property type="entry name" value="HAD_sf"/>
</dbReference>
<evidence type="ECO:0000313" key="1">
    <source>
        <dbReference type="EMBL" id="NEG77470.1"/>
    </source>
</evidence>
<dbReference type="SUPFAM" id="SSF56784">
    <property type="entry name" value="HAD-like"/>
    <property type="match status" value="1"/>
</dbReference>
<dbReference type="SFLD" id="SFLDG01129">
    <property type="entry name" value="C1.5:_HAD__Beta-PGM__Phosphata"/>
    <property type="match status" value="1"/>
</dbReference>
<protein>
    <submittedName>
        <fullName evidence="1">HAD hydrolase-like protein</fullName>
    </submittedName>
</protein>
<dbReference type="InterPro" id="IPR041492">
    <property type="entry name" value="HAD_2"/>
</dbReference>
<gene>
    <name evidence="1" type="ORF">GFD22_00410</name>
</gene>
<accession>A0A7K3TFQ0</accession>
<dbReference type="AlphaFoldDB" id="A0A7K3TFQ0"/>
<dbReference type="EMBL" id="WHZY01000001">
    <property type="protein sequence ID" value="NEG77470.1"/>
    <property type="molecule type" value="Genomic_DNA"/>
</dbReference>
<sequence length="240" mass="26676">MAQQHPRNVVLLDLDGTLTKSDGGIIQSVVKTFEELGRPVPDDAELHRFIGPAISESLARNHVPAGEMDRAIAIYRSYYNERPAFDDPNEPGAKVPGQLVNVVFPGIPEQLRRLRADGYYLALASCKPEFQCVPICEHFHLTGLLDGIYGASTDNSRLDKDQVIRYCFERIGFDPSAGDRALMVGDRYTDIDGARACGVDTIGCRWGYAPTGEMEEHGAYEIIERVDQIEDAVNRYFASH</sequence>
<dbReference type="Pfam" id="PF13419">
    <property type="entry name" value="HAD_2"/>
    <property type="match status" value="1"/>
</dbReference>